<dbReference type="InterPro" id="IPR047640">
    <property type="entry name" value="RpiR-like"/>
</dbReference>
<evidence type="ECO:0000313" key="7">
    <source>
        <dbReference type="EMBL" id="GEP59687.1"/>
    </source>
</evidence>
<keyword evidence="2" id="KW-0238">DNA-binding</keyword>
<dbReference type="PROSITE" id="PS51071">
    <property type="entry name" value="HTH_RPIR"/>
    <property type="match status" value="1"/>
</dbReference>
<dbReference type="RefSeq" id="WP_147155057.1">
    <property type="nucleotide sequence ID" value="NZ_BKAJ01000137.1"/>
</dbReference>
<sequence>MQKSVREKLAAPDLDLTPSERRVARELLLHYPAAGLGPAARLAQRVGVSDPTITRFVVKLGYGNFAELQADLLAEVEEKDQSPLTMFDDRRSALERGDPIATFVEAVASAVKALERETLTSDLDRATSLLADPKRRIICVGGRFSGYLAGMLRSHLVQLHPDTHLAGNDLTELSDLAADASRRDVVVAFDYRRYQRSTIDFVRQAAEQGASVILFTDIWRSPLAASAEIVLTARVETASPFDTLVPALTQIELMVARLLQRLGERARPRLDRIDQFRRRNRVTLEADEIAAPAARQASPRKRRRKR</sequence>
<keyword evidence="3" id="KW-0804">Transcription</keyword>
<dbReference type="InterPro" id="IPR035472">
    <property type="entry name" value="RpiR-like_SIS"/>
</dbReference>
<feature type="domain" description="SIS" evidence="6">
    <location>
        <begin position="126"/>
        <end position="264"/>
    </location>
</feature>
<evidence type="ECO:0000256" key="3">
    <source>
        <dbReference type="ARBA" id="ARBA00023163"/>
    </source>
</evidence>
<keyword evidence="8" id="KW-1185">Reference proteome</keyword>
<dbReference type="GO" id="GO:1901135">
    <property type="term" value="P:carbohydrate derivative metabolic process"/>
    <property type="evidence" value="ECO:0007669"/>
    <property type="project" value="InterPro"/>
</dbReference>
<dbReference type="GO" id="GO:0003677">
    <property type="term" value="F:DNA binding"/>
    <property type="evidence" value="ECO:0007669"/>
    <property type="project" value="UniProtKB-KW"/>
</dbReference>
<dbReference type="Pfam" id="PF01418">
    <property type="entry name" value="HTH_6"/>
    <property type="match status" value="1"/>
</dbReference>
<dbReference type="AlphaFoldDB" id="A0A512NL62"/>
<evidence type="ECO:0000256" key="2">
    <source>
        <dbReference type="ARBA" id="ARBA00023125"/>
    </source>
</evidence>
<dbReference type="CDD" id="cd05013">
    <property type="entry name" value="SIS_RpiR"/>
    <property type="match status" value="1"/>
</dbReference>
<dbReference type="EMBL" id="BKAJ01000137">
    <property type="protein sequence ID" value="GEP59687.1"/>
    <property type="molecule type" value="Genomic_DNA"/>
</dbReference>
<dbReference type="GO" id="GO:0016853">
    <property type="term" value="F:isomerase activity"/>
    <property type="evidence" value="ECO:0007669"/>
    <property type="project" value="UniProtKB-KW"/>
</dbReference>
<dbReference type="PANTHER" id="PTHR30514">
    <property type="entry name" value="GLUCOKINASE"/>
    <property type="match status" value="1"/>
</dbReference>
<dbReference type="InterPro" id="IPR000281">
    <property type="entry name" value="HTH_RpiR"/>
</dbReference>
<dbReference type="InterPro" id="IPR046348">
    <property type="entry name" value="SIS_dom_sf"/>
</dbReference>
<evidence type="ECO:0000256" key="4">
    <source>
        <dbReference type="SAM" id="MobiDB-lite"/>
    </source>
</evidence>
<feature type="region of interest" description="Disordered" evidence="4">
    <location>
        <begin position="287"/>
        <end position="306"/>
    </location>
</feature>
<keyword evidence="7" id="KW-0413">Isomerase</keyword>
<dbReference type="Proteomes" id="UP000321058">
    <property type="component" value="Unassembled WGS sequence"/>
</dbReference>
<dbReference type="SUPFAM" id="SSF53697">
    <property type="entry name" value="SIS domain"/>
    <property type="match status" value="1"/>
</dbReference>
<evidence type="ECO:0000259" key="6">
    <source>
        <dbReference type="PROSITE" id="PS51464"/>
    </source>
</evidence>
<proteinExistence type="predicted"/>
<dbReference type="SUPFAM" id="SSF46689">
    <property type="entry name" value="Homeodomain-like"/>
    <property type="match status" value="1"/>
</dbReference>
<dbReference type="OrthoDB" id="3574600at2"/>
<dbReference type="InterPro" id="IPR009057">
    <property type="entry name" value="Homeodomain-like_sf"/>
</dbReference>
<comment type="caution">
    <text evidence="7">The sequence shown here is derived from an EMBL/GenBank/DDBJ whole genome shotgun (WGS) entry which is preliminary data.</text>
</comment>
<protein>
    <submittedName>
        <fullName evidence="7">Sugar isomerase</fullName>
    </submittedName>
</protein>
<evidence type="ECO:0000256" key="1">
    <source>
        <dbReference type="ARBA" id="ARBA00023015"/>
    </source>
</evidence>
<dbReference type="GO" id="GO:0097367">
    <property type="term" value="F:carbohydrate derivative binding"/>
    <property type="evidence" value="ECO:0007669"/>
    <property type="project" value="InterPro"/>
</dbReference>
<feature type="domain" description="HTH rpiR-type" evidence="5">
    <location>
        <begin position="3"/>
        <end position="79"/>
    </location>
</feature>
<dbReference type="InterPro" id="IPR036388">
    <property type="entry name" value="WH-like_DNA-bd_sf"/>
</dbReference>
<dbReference type="Gene3D" id="3.40.50.10490">
    <property type="entry name" value="Glucose-6-phosphate isomerase like protein, domain 1"/>
    <property type="match status" value="1"/>
</dbReference>
<dbReference type="PROSITE" id="PS51464">
    <property type="entry name" value="SIS"/>
    <property type="match status" value="1"/>
</dbReference>
<organism evidence="7 8">
    <name type="scientific">Reyranella soli</name>
    <dbReference type="NCBI Taxonomy" id="1230389"/>
    <lineage>
        <taxon>Bacteria</taxon>
        <taxon>Pseudomonadati</taxon>
        <taxon>Pseudomonadota</taxon>
        <taxon>Alphaproteobacteria</taxon>
        <taxon>Hyphomicrobiales</taxon>
        <taxon>Reyranellaceae</taxon>
        <taxon>Reyranella</taxon>
    </lineage>
</organism>
<accession>A0A512NL62</accession>
<keyword evidence="1" id="KW-0805">Transcription regulation</keyword>
<dbReference type="GO" id="GO:0003700">
    <property type="term" value="F:DNA-binding transcription factor activity"/>
    <property type="evidence" value="ECO:0007669"/>
    <property type="project" value="InterPro"/>
</dbReference>
<dbReference type="Pfam" id="PF01380">
    <property type="entry name" value="SIS"/>
    <property type="match status" value="1"/>
</dbReference>
<reference evidence="7 8" key="1">
    <citation type="submission" date="2019-07" db="EMBL/GenBank/DDBJ databases">
        <title>Whole genome shotgun sequence of Reyranella soli NBRC 108950.</title>
        <authorList>
            <person name="Hosoyama A."/>
            <person name="Uohara A."/>
            <person name="Ohji S."/>
            <person name="Ichikawa N."/>
        </authorList>
    </citation>
    <scope>NUCLEOTIDE SEQUENCE [LARGE SCALE GENOMIC DNA]</scope>
    <source>
        <strain evidence="7 8">NBRC 108950</strain>
    </source>
</reference>
<gene>
    <name evidence="7" type="ORF">RSO01_68530</name>
</gene>
<evidence type="ECO:0000259" key="5">
    <source>
        <dbReference type="PROSITE" id="PS51071"/>
    </source>
</evidence>
<dbReference type="Gene3D" id="1.10.10.10">
    <property type="entry name" value="Winged helix-like DNA-binding domain superfamily/Winged helix DNA-binding domain"/>
    <property type="match status" value="1"/>
</dbReference>
<evidence type="ECO:0000313" key="8">
    <source>
        <dbReference type="Proteomes" id="UP000321058"/>
    </source>
</evidence>
<dbReference type="PANTHER" id="PTHR30514:SF18">
    <property type="entry name" value="RPIR-FAMILY TRANSCRIPTIONAL REGULATOR"/>
    <property type="match status" value="1"/>
</dbReference>
<name>A0A512NL62_9HYPH</name>
<dbReference type="InterPro" id="IPR001347">
    <property type="entry name" value="SIS_dom"/>
</dbReference>